<dbReference type="GO" id="GO:0005829">
    <property type="term" value="C:cytosol"/>
    <property type="evidence" value="ECO:0007669"/>
    <property type="project" value="TreeGrafter"/>
</dbReference>
<reference evidence="9" key="1">
    <citation type="submission" date="2021-02" db="EMBL/GenBank/DDBJ databases">
        <authorList>
            <person name="Nowell W R."/>
        </authorList>
    </citation>
    <scope>NUCLEOTIDE SEQUENCE</scope>
</reference>
<evidence type="ECO:0000259" key="8">
    <source>
        <dbReference type="PROSITE" id="PS50056"/>
    </source>
</evidence>
<evidence type="ECO:0000313" key="9">
    <source>
        <dbReference type="EMBL" id="CAF4839815.1"/>
    </source>
</evidence>
<dbReference type="InterPro" id="IPR016130">
    <property type="entry name" value="Tyr_Pase_AS"/>
</dbReference>
<dbReference type="GO" id="GO:0007165">
    <property type="term" value="P:signal transduction"/>
    <property type="evidence" value="ECO:0007669"/>
    <property type="project" value="TreeGrafter"/>
</dbReference>
<dbReference type="InterPro" id="IPR000387">
    <property type="entry name" value="Tyr_Pase_dom"/>
</dbReference>
<sequence length="118" mass="13142">MNNAKLNIIAWPDQSCPDIVHPLIELVKNVEKSRVDLPDLNKCSGPVVVHCSAGIGRTGCFIALSNGIKQLDTEHTIDIVRILCDLRRDRGGMIQTNDQYQFVYQALSEYARTLQSSS</sequence>
<evidence type="ECO:0000256" key="2">
    <source>
        <dbReference type="ARBA" id="ARBA00022553"/>
    </source>
</evidence>
<dbReference type="SUPFAM" id="SSF52799">
    <property type="entry name" value="(Phosphotyrosine protein) phosphatases II"/>
    <property type="match status" value="1"/>
</dbReference>
<name>A0A821RD80_9BILA</name>
<evidence type="ECO:0000256" key="3">
    <source>
        <dbReference type="ARBA" id="ARBA00022801"/>
    </source>
</evidence>
<gene>
    <name evidence="9" type="ORF">QYT958_LOCUS26341</name>
</gene>
<proteinExistence type="predicted"/>
<dbReference type="Gene3D" id="3.90.190.10">
    <property type="entry name" value="Protein tyrosine phosphatase superfamily"/>
    <property type="match status" value="1"/>
</dbReference>
<evidence type="ECO:0000256" key="6">
    <source>
        <dbReference type="PIRSR" id="PIRSR608356-51"/>
    </source>
</evidence>
<dbReference type="EMBL" id="CAJOBR010006243">
    <property type="protein sequence ID" value="CAF4839815.1"/>
    <property type="molecule type" value="Genomic_DNA"/>
</dbReference>
<dbReference type="PRINTS" id="PR00700">
    <property type="entry name" value="PRTYPHPHTASE"/>
</dbReference>
<feature type="domain" description="Tyrosine-protein phosphatase" evidence="7">
    <location>
        <begin position="1"/>
        <end position="110"/>
    </location>
</feature>
<dbReference type="PROSITE" id="PS50056">
    <property type="entry name" value="TYR_PHOSPHATASE_2"/>
    <property type="match status" value="1"/>
</dbReference>
<dbReference type="InterPro" id="IPR029021">
    <property type="entry name" value="Prot-tyrosine_phosphatase-like"/>
</dbReference>
<dbReference type="InterPro" id="IPR008356">
    <property type="entry name" value="Tyr_Pase_KIM-con"/>
</dbReference>
<evidence type="ECO:0000256" key="1">
    <source>
        <dbReference type="ARBA" id="ARBA00013064"/>
    </source>
</evidence>
<dbReference type="GO" id="GO:0005886">
    <property type="term" value="C:plasma membrane"/>
    <property type="evidence" value="ECO:0007669"/>
    <property type="project" value="TreeGrafter"/>
</dbReference>
<dbReference type="PROSITE" id="PS50055">
    <property type="entry name" value="TYR_PHOSPHATASE_PTP"/>
    <property type="match status" value="1"/>
</dbReference>
<evidence type="ECO:0000256" key="4">
    <source>
        <dbReference type="ARBA" id="ARBA00022912"/>
    </source>
</evidence>
<feature type="active site" description="Phosphocysteine intermediate" evidence="5">
    <location>
        <position position="51"/>
    </location>
</feature>
<keyword evidence="2" id="KW-0597">Phosphoprotein</keyword>
<evidence type="ECO:0000259" key="7">
    <source>
        <dbReference type="PROSITE" id="PS50055"/>
    </source>
</evidence>
<dbReference type="PANTHER" id="PTHR46198">
    <property type="entry name" value="PROTEIN-TYROSINE-PHOSPHATASE"/>
    <property type="match status" value="1"/>
</dbReference>
<feature type="binding site" evidence="6">
    <location>
        <begin position="51"/>
        <end position="57"/>
    </location>
    <ligand>
        <name>substrate</name>
    </ligand>
</feature>
<dbReference type="SMART" id="SM00404">
    <property type="entry name" value="PTPc_motif"/>
    <property type="match status" value="1"/>
</dbReference>
<dbReference type="EC" id="3.1.3.48" evidence="1"/>
<dbReference type="GO" id="GO:0004725">
    <property type="term" value="F:protein tyrosine phosphatase activity"/>
    <property type="evidence" value="ECO:0007669"/>
    <property type="project" value="UniProtKB-EC"/>
</dbReference>
<organism evidence="9 10">
    <name type="scientific">Rotaria socialis</name>
    <dbReference type="NCBI Taxonomy" id="392032"/>
    <lineage>
        <taxon>Eukaryota</taxon>
        <taxon>Metazoa</taxon>
        <taxon>Spiralia</taxon>
        <taxon>Gnathifera</taxon>
        <taxon>Rotifera</taxon>
        <taxon>Eurotatoria</taxon>
        <taxon>Bdelloidea</taxon>
        <taxon>Philodinida</taxon>
        <taxon>Philodinidae</taxon>
        <taxon>Rotaria</taxon>
    </lineage>
</organism>
<feature type="domain" description="Tyrosine specific protein phosphatases" evidence="8">
    <location>
        <begin position="21"/>
        <end position="101"/>
    </location>
</feature>
<dbReference type="GO" id="GO:0019901">
    <property type="term" value="F:protein kinase binding"/>
    <property type="evidence" value="ECO:0007669"/>
    <property type="project" value="TreeGrafter"/>
</dbReference>
<evidence type="ECO:0000313" key="10">
    <source>
        <dbReference type="Proteomes" id="UP000663848"/>
    </source>
</evidence>
<comment type="caution">
    <text evidence="9">The sequence shown here is derived from an EMBL/GenBank/DDBJ whole genome shotgun (WGS) entry which is preliminary data.</text>
</comment>
<dbReference type="InterPro" id="IPR003595">
    <property type="entry name" value="Tyr_Pase_cat"/>
</dbReference>
<dbReference type="InterPro" id="IPR000242">
    <property type="entry name" value="PTP_cat"/>
</dbReference>
<dbReference type="GO" id="GO:0030054">
    <property type="term" value="C:cell junction"/>
    <property type="evidence" value="ECO:0007669"/>
    <property type="project" value="TreeGrafter"/>
</dbReference>
<feature type="binding site" evidence="6">
    <location>
        <position position="13"/>
    </location>
    <ligand>
        <name>substrate</name>
    </ligand>
</feature>
<dbReference type="Pfam" id="PF00102">
    <property type="entry name" value="Y_phosphatase"/>
    <property type="match status" value="1"/>
</dbReference>
<dbReference type="AlphaFoldDB" id="A0A821RD80"/>
<dbReference type="Proteomes" id="UP000663848">
    <property type="component" value="Unassembled WGS sequence"/>
</dbReference>
<evidence type="ECO:0000256" key="5">
    <source>
        <dbReference type="PIRSR" id="PIRSR608356-50"/>
    </source>
</evidence>
<accession>A0A821RD80</accession>
<keyword evidence="4" id="KW-0904">Protein phosphatase</keyword>
<keyword evidence="3" id="KW-0378">Hydrolase</keyword>
<protein>
    <recommendedName>
        <fullName evidence="1">protein-tyrosine-phosphatase</fullName>
        <ecNumber evidence="1">3.1.3.48</ecNumber>
    </recommendedName>
</protein>
<dbReference type="PROSITE" id="PS00383">
    <property type="entry name" value="TYR_PHOSPHATASE_1"/>
    <property type="match status" value="1"/>
</dbReference>
<feature type="binding site" evidence="6">
    <location>
        <position position="95"/>
    </location>
    <ligand>
        <name>substrate</name>
    </ligand>
</feature>
<dbReference type="PANTHER" id="PTHR46198:SF4">
    <property type="entry name" value="PROTEIN-TYROSINE-PHOSPHATASE"/>
    <property type="match status" value="1"/>
</dbReference>